<feature type="region of interest" description="Disordered" evidence="11">
    <location>
        <begin position="653"/>
        <end position="676"/>
    </location>
</feature>
<evidence type="ECO:0000256" key="10">
    <source>
        <dbReference type="ARBA" id="ARBA00023316"/>
    </source>
</evidence>
<protein>
    <submittedName>
        <fullName evidence="15">Penicillin-binding protein 2</fullName>
    </submittedName>
</protein>
<keyword evidence="5 12" id="KW-0812">Transmembrane</keyword>
<evidence type="ECO:0000259" key="13">
    <source>
        <dbReference type="Pfam" id="PF00905"/>
    </source>
</evidence>
<keyword evidence="8 12" id="KW-1133">Transmembrane helix</keyword>
<dbReference type="InterPro" id="IPR050515">
    <property type="entry name" value="Beta-lactam/transpept"/>
</dbReference>
<dbReference type="EMBL" id="JAVDQH010000005">
    <property type="protein sequence ID" value="MDR6243739.1"/>
    <property type="molecule type" value="Genomic_DNA"/>
</dbReference>
<evidence type="ECO:0000256" key="11">
    <source>
        <dbReference type="SAM" id="MobiDB-lite"/>
    </source>
</evidence>
<evidence type="ECO:0000313" key="16">
    <source>
        <dbReference type="Proteomes" id="UP001185028"/>
    </source>
</evidence>
<evidence type="ECO:0000256" key="8">
    <source>
        <dbReference type="ARBA" id="ARBA00022989"/>
    </source>
</evidence>
<feature type="compositionally biased region" description="Low complexity" evidence="11">
    <location>
        <begin position="661"/>
        <end position="676"/>
    </location>
</feature>
<dbReference type="Pfam" id="PF00905">
    <property type="entry name" value="Transpeptidase"/>
    <property type="match status" value="1"/>
</dbReference>
<dbReference type="SUPFAM" id="SSF56601">
    <property type="entry name" value="beta-lactamase/transpeptidase-like"/>
    <property type="match status" value="1"/>
</dbReference>
<feature type="transmembrane region" description="Helical" evidence="12">
    <location>
        <begin position="20"/>
        <end position="44"/>
    </location>
</feature>
<evidence type="ECO:0000256" key="4">
    <source>
        <dbReference type="ARBA" id="ARBA00022475"/>
    </source>
</evidence>
<dbReference type="InterPro" id="IPR001460">
    <property type="entry name" value="PCN-bd_Tpept"/>
</dbReference>
<evidence type="ECO:0000259" key="14">
    <source>
        <dbReference type="Pfam" id="PF03717"/>
    </source>
</evidence>
<feature type="domain" description="Penicillin-binding protein transpeptidase" evidence="13">
    <location>
        <begin position="315"/>
        <end position="643"/>
    </location>
</feature>
<keyword evidence="6" id="KW-0133">Cell shape</keyword>
<organism evidence="15 16">
    <name type="scientific">Paenibacillus hunanensis</name>
    <dbReference type="NCBI Taxonomy" id="539262"/>
    <lineage>
        <taxon>Bacteria</taxon>
        <taxon>Bacillati</taxon>
        <taxon>Bacillota</taxon>
        <taxon>Bacilli</taxon>
        <taxon>Bacillales</taxon>
        <taxon>Paenibacillaceae</taxon>
        <taxon>Paenibacillus</taxon>
    </lineage>
</organism>
<name>A0ABU1IX42_9BACL</name>
<proteinExistence type="inferred from homology"/>
<evidence type="ECO:0000256" key="12">
    <source>
        <dbReference type="SAM" id="Phobius"/>
    </source>
</evidence>
<evidence type="ECO:0000256" key="9">
    <source>
        <dbReference type="ARBA" id="ARBA00023136"/>
    </source>
</evidence>
<dbReference type="PANTHER" id="PTHR30627">
    <property type="entry name" value="PEPTIDOGLYCAN D,D-TRANSPEPTIDASE"/>
    <property type="match status" value="1"/>
</dbReference>
<dbReference type="InterPro" id="IPR036138">
    <property type="entry name" value="PBP_dimer_sf"/>
</dbReference>
<dbReference type="Proteomes" id="UP001185028">
    <property type="component" value="Unassembled WGS sequence"/>
</dbReference>
<dbReference type="Gene3D" id="3.40.710.10">
    <property type="entry name" value="DD-peptidase/beta-lactamase superfamily"/>
    <property type="match status" value="1"/>
</dbReference>
<dbReference type="RefSeq" id="WP_188776934.1">
    <property type="nucleotide sequence ID" value="NZ_BMMB01000008.1"/>
</dbReference>
<dbReference type="Gene3D" id="3.90.1310.10">
    <property type="entry name" value="Penicillin-binding protein 2a (Domain 2)"/>
    <property type="match status" value="1"/>
</dbReference>
<reference evidence="15 16" key="1">
    <citation type="submission" date="2023-07" db="EMBL/GenBank/DDBJ databases">
        <title>Genomic Encyclopedia of Type Strains, Phase IV (KMG-IV): sequencing the most valuable type-strain genomes for metagenomic binning, comparative biology and taxonomic classification.</title>
        <authorList>
            <person name="Goeker M."/>
        </authorList>
    </citation>
    <scope>NUCLEOTIDE SEQUENCE [LARGE SCALE GENOMIC DNA]</scope>
    <source>
        <strain evidence="15 16">DSM 22170</strain>
    </source>
</reference>
<evidence type="ECO:0000256" key="3">
    <source>
        <dbReference type="ARBA" id="ARBA00007171"/>
    </source>
</evidence>
<feature type="domain" description="Penicillin-binding protein dimerisation" evidence="14">
    <location>
        <begin position="66"/>
        <end position="264"/>
    </location>
</feature>
<comment type="caution">
    <text evidence="15">The sequence shown here is derived from an EMBL/GenBank/DDBJ whole genome shotgun (WGS) entry which is preliminary data.</text>
</comment>
<comment type="subcellular location">
    <subcellularLocation>
        <location evidence="2">Cell membrane</location>
    </subcellularLocation>
    <subcellularLocation>
        <location evidence="1">Membrane</location>
        <topology evidence="1">Single-pass membrane protein</topology>
    </subcellularLocation>
</comment>
<keyword evidence="10" id="KW-0961">Cell wall biogenesis/degradation</keyword>
<dbReference type="InterPro" id="IPR005311">
    <property type="entry name" value="PBP_dimer"/>
</dbReference>
<dbReference type="InterPro" id="IPR012338">
    <property type="entry name" value="Beta-lactam/transpept-like"/>
</dbReference>
<comment type="similarity">
    <text evidence="3">Belongs to the transpeptidase family.</text>
</comment>
<evidence type="ECO:0000256" key="1">
    <source>
        <dbReference type="ARBA" id="ARBA00004167"/>
    </source>
</evidence>
<sequence>MKKSGIDESSKRELRNQRQFSIRLNVFFFATFMVFTVLIVRLAILQFVEGPTLREKEASISTKSTPIPPIRGNILDASGKARIAYSTSSQSLYFTMTKNYTLPQNKPELYEIVGKLKNVFNKYGDPNEKMTADQIIKAMDIESKVQFGYTPRRIKKNLTNAEIAHFLEHKDQFKGIEVVEESVRHYDPDQVATQTVGYLRQFSGVSTTMDHYINKSRVTEAGEKYLSTEYVGVDGIEYAYQDDLRGKNGLKTTPVNALNRPIGRSELTAPKKGNNVWLTIDKNMQMVTQKAITDQLSYLQSYRSGKAYARNAQTGYAVAMDVQTGGVIAMASMPDYDTNVWENMTADKYQEIQHRIANGTIKEVYREGHASSMVLMGSVIKPLTVLIGLNEGLITPYTHYQDIGYTEFGKEGHETRIRNSGSHPYGDLTPDKAIFHSSNTFMIAKVGLPLYRKYGSDSVNVWDKYMKEFGLGVSTKSGLPGESAGSGEYLNTKAAGSTQAAMAFASFGQQGKYTTLQLAQYVTTIANKGKRLKPQLVSKITDSEGNVVKQFKPQVVNTINFPEQYWDTVIGGMRTDVPAFKDFPYPIARKTGTSEQSIYGHTVDNGVFIAFAPRDNPKLAVAVVIPEGGFGAQSAAPVARKIFDAYDQEFGLDGVPKKPADSSASTDGTDSTSTNQ</sequence>
<dbReference type="Pfam" id="PF03717">
    <property type="entry name" value="PBP_dimer"/>
    <property type="match status" value="1"/>
</dbReference>
<keyword evidence="16" id="KW-1185">Reference proteome</keyword>
<gene>
    <name evidence="15" type="ORF">JOC58_001632</name>
</gene>
<evidence type="ECO:0000256" key="6">
    <source>
        <dbReference type="ARBA" id="ARBA00022960"/>
    </source>
</evidence>
<dbReference type="SUPFAM" id="SSF56519">
    <property type="entry name" value="Penicillin binding protein dimerisation domain"/>
    <property type="match status" value="1"/>
</dbReference>
<evidence type="ECO:0000256" key="7">
    <source>
        <dbReference type="ARBA" id="ARBA00022984"/>
    </source>
</evidence>
<keyword evidence="7" id="KW-0573">Peptidoglycan synthesis</keyword>
<dbReference type="PANTHER" id="PTHR30627:SF2">
    <property type="entry name" value="PEPTIDOGLYCAN D,D-TRANSPEPTIDASE MRDA"/>
    <property type="match status" value="1"/>
</dbReference>
<accession>A0ABU1IX42</accession>
<keyword evidence="4" id="KW-1003">Cell membrane</keyword>
<evidence type="ECO:0000313" key="15">
    <source>
        <dbReference type="EMBL" id="MDR6243739.1"/>
    </source>
</evidence>
<keyword evidence="9 12" id="KW-0472">Membrane</keyword>
<evidence type="ECO:0000256" key="5">
    <source>
        <dbReference type="ARBA" id="ARBA00022692"/>
    </source>
</evidence>
<evidence type="ECO:0000256" key="2">
    <source>
        <dbReference type="ARBA" id="ARBA00004236"/>
    </source>
</evidence>